<evidence type="ECO:0000256" key="6">
    <source>
        <dbReference type="ARBA" id="ARBA00023004"/>
    </source>
</evidence>
<accession>A0A4Z0A9Y8</accession>
<dbReference type="PANTHER" id="PTHR46300">
    <property type="entry name" value="P450, PUTATIVE (EUROFUNG)-RELATED-RELATED"/>
    <property type="match status" value="1"/>
</dbReference>
<evidence type="ECO:0000256" key="1">
    <source>
        <dbReference type="ARBA" id="ARBA00001971"/>
    </source>
</evidence>
<evidence type="ECO:0000256" key="5">
    <source>
        <dbReference type="ARBA" id="ARBA00023002"/>
    </source>
</evidence>
<dbReference type="InterPro" id="IPR001128">
    <property type="entry name" value="Cyt_P450"/>
</dbReference>
<keyword evidence="5 8" id="KW-0560">Oxidoreductase</keyword>
<proteinExistence type="inferred from homology"/>
<dbReference type="GO" id="GO:0016705">
    <property type="term" value="F:oxidoreductase activity, acting on paired donors, with incorporation or reduction of molecular oxygen"/>
    <property type="evidence" value="ECO:0007669"/>
    <property type="project" value="InterPro"/>
</dbReference>
<dbReference type="Pfam" id="PF00067">
    <property type="entry name" value="p450"/>
    <property type="match status" value="1"/>
</dbReference>
<keyword evidence="3 8" id="KW-0349">Heme</keyword>
<evidence type="ECO:0000256" key="2">
    <source>
        <dbReference type="ARBA" id="ARBA00010617"/>
    </source>
</evidence>
<dbReference type="PANTHER" id="PTHR46300:SF5">
    <property type="entry name" value="CYTOCHROME P450"/>
    <property type="match status" value="1"/>
</dbReference>
<evidence type="ECO:0000256" key="3">
    <source>
        <dbReference type="ARBA" id="ARBA00022617"/>
    </source>
</evidence>
<reference evidence="9 10" key="1">
    <citation type="submission" date="2019-02" db="EMBL/GenBank/DDBJ databases">
        <title>Genome sequencing of the rare red list fungi Hericium alpestre (H. flagellum).</title>
        <authorList>
            <person name="Buettner E."/>
            <person name="Kellner H."/>
        </authorList>
    </citation>
    <scope>NUCLEOTIDE SEQUENCE [LARGE SCALE GENOMIC DNA]</scope>
    <source>
        <strain evidence="9 10">DSM 108284</strain>
    </source>
</reference>
<dbReference type="Proteomes" id="UP000298061">
    <property type="component" value="Unassembled WGS sequence"/>
</dbReference>
<dbReference type="InterPro" id="IPR050364">
    <property type="entry name" value="Cytochrome_P450_fung"/>
</dbReference>
<keyword evidence="7 8" id="KW-0503">Monooxygenase</keyword>
<dbReference type="EMBL" id="SFCI01000035">
    <property type="protein sequence ID" value="TFY83350.1"/>
    <property type="molecule type" value="Genomic_DNA"/>
</dbReference>
<sequence length="202" mass="22757">MRDMLLTPTAFMRNFAKYSSNSSNIVLRICYGINSEAALEKAIHDVELRIPHLATTTEDDFYKGMRIPAGALLIPNQYGMGLSQETYGQIYDAEVFEPRRWINRPQGVGDIFQENPGFGFGRRICPGKYMAMQSLFLAVSNLCYWFDIKPINGVTVDIHKYTSGLTMQPEPFDCNITPRAGREAEIEIEAAAARDILASIFQ</sequence>
<keyword evidence="6 8" id="KW-0408">Iron</keyword>
<organism evidence="9 10">
    <name type="scientific">Hericium alpestre</name>
    <dbReference type="NCBI Taxonomy" id="135208"/>
    <lineage>
        <taxon>Eukaryota</taxon>
        <taxon>Fungi</taxon>
        <taxon>Dikarya</taxon>
        <taxon>Basidiomycota</taxon>
        <taxon>Agaricomycotina</taxon>
        <taxon>Agaricomycetes</taxon>
        <taxon>Russulales</taxon>
        <taxon>Hericiaceae</taxon>
        <taxon>Hericium</taxon>
    </lineage>
</organism>
<protein>
    <recommendedName>
        <fullName evidence="11">Cytochrome P450</fullName>
    </recommendedName>
</protein>
<gene>
    <name evidence="9" type="ORF">EWM64_g657</name>
</gene>
<dbReference type="OrthoDB" id="3934656at2759"/>
<dbReference type="GO" id="GO:0020037">
    <property type="term" value="F:heme binding"/>
    <property type="evidence" value="ECO:0007669"/>
    <property type="project" value="InterPro"/>
</dbReference>
<keyword evidence="4 8" id="KW-0479">Metal-binding</keyword>
<keyword evidence="10" id="KW-1185">Reference proteome</keyword>
<evidence type="ECO:0000256" key="7">
    <source>
        <dbReference type="ARBA" id="ARBA00023033"/>
    </source>
</evidence>
<dbReference type="GO" id="GO:0005506">
    <property type="term" value="F:iron ion binding"/>
    <property type="evidence" value="ECO:0007669"/>
    <property type="project" value="InterPro"/>
</dbReference>
<dbReference type="AlphaFoldDB" id="A0A4Z0A9Y8"/>
<dbReference type="InterPro" id="IPR017972">
    <property type="entry name" value="Cyt_P450_CS"/>
</dbReference>
<comment type="similarity">
    <text evidence="2 8">Belongs to the cytochrome P450 family.</text>
</comment>
<comment type="cofactor">
    <cofactor evidence="1">
        <name>heme</name>
        <dbReference type="ChEBI" id="CHEBI:30413"/>
    </cofactor>
</comment>
<name>A0A4Z0A9Y8_9AGAM</name>
<dbReference type="SUPFAM" id="SSF48264">
    <property type="entry name" value="Cytochrome P450"/>
    <property type="match status" value="1"/>
</dbReference>
<dbReference type="InterPro" id="IPR036396">
    <property type="entry name" value="Cyt_P450_sf"/>
</dbReference>
<comment type="caution">
    <text evidence="9">The sequence shown here is derived from an EMBL/GenBank/DDBJ whole genome shotgun (WGS) entry which is preliminary data.</text>
</comment>
<evidence type="ECO:0008006" key="11">
    <source>
        <dbReference type="Google" id="ProtNLM"/>
    </source>
</evidence>
<dbReference type="GO" id="GO:0004497">
    <property type="term" value="F:monooxygenase activity"/>
    <property type="evidence" value="ECO:0007669"/>
    <property type="project" value="UniProtKB-KW"/>
</dbReference>
<evidence type="ECO:0000256" key="4">
    <source>
        <dbReference type="ARBA" id="ARBA00022723"/>
    </source>
</evidence>
<dbReference type="PROSITE" id="PS00086">
    <property type="entry name" value="CYTOCHROME_P450"/>
    <property type="match status" value="1"/>
</dbReference>
<dbReference type="Gene3D" id="1.10.630.10">
    <property type="entry name" value="Cytochrome P450"/>
    <property type="match status" value="1"/>
</dbReference>
<dbReference type="STRING" id="135208.A0A4Z0A9Y8"/>
<evidence type="ECO:0000313" key="10">
    <source>
        <dbReference type="Proteomes" id="UP000298061"/>
    </source>
</evidence>
<evidence type="ECO:0000256" key="8">
    <source>
        <dbReference type="RuleBase" id="RU000461"/>
    </source>
</evidence>
<evidence type="ECO:0000313" key="9">
    <source>
        <dbReference type="EMBL" id="TFY83350.1"/>
    </source>
</evidence>